<proteinExistence type="predicted"/>
<feature type="domain" description="PPM-type phosphatase" evidence="2">
    <location>
        <begin position="175"/>
        <end position="391"/>
    </location>
</feature>
<dbReference type="RefSeq" id="WP_203919342.1">
    <property type="nucleotide sequence ID" value="NZ_BONZ01000036.1"/>
</dbReference>
<dbReference type="Pfam" id="PF07228">
    <property type="entry name" value="SpoIIE"/>
    <property type="match status" value="1"/>
</dbReference>
<gene>
    <name evidence="3" type="ORF">Raf01_38950</name>
</gene>
<organism evidence="3 4">
    <name type="scientific">Rugosimonospora africana</name>
    <dbReference type="NCBI Taxonomy" id="556532"/>
    <lineage>
        <taxon>Bacteria</taxon>
        <taxon>Bacillati</taxon>
        <taxon>Actinomycetota</taxon>
        <taxon>Actinomycetes</taxon>
        <taxon>Micromonosporales</taxon>
        <taxon>Micromonosporaceae</taxon>
        <taxon>Rugosimonospora</taxon>
    </lineage>
</organism>
<dbReference type="InterPro" id="IPR001932">
    <property type="entry name" value="PPM-type_phosphatase-like_dom"/>
</dbReference>
<dbReference type="EMBL" id="BONZ01000036">
    <property type="protein sequence ID" value="GIH15723.1"/>
    <property type="molecule type" value="Genomic_DNA"/>
</dbReference>
<keyword evidence="1" id="KW-0378">Hydrolase</keyword>
<evidence type="ECO:0000313" key="4">
    <source>
        <dbReference type="Proteomes" id="UP000642748"/>
    </source>
</evidence>
<dbReference type="SMART" id="SM00331">
    <property type="entry name" value="PP2C_SIG"/>
    <property type="match status" value="1"/>
</dbReference>
<dbReference type="PANTHER" id="PTHR43156:SF2">
    <property type="entry name" value="STAGE II SPORULATION PROTEIN E"/>
    <property type="match status" value="1"/>
</dbReference>
<protein>
    <recommendedName>
        <fullName evidence="2">PPM-type phosphatase domain-containing protein</fullName>
    </recommendedName>
</protein>
<accession>A0A8J3QRT8</accession>
<evidence type="ECO:0000313" key="3">
    <source>
        <dbReference type="EMBL" id="GIH15723.1"/>
    </source>
</evidence>
<dbReference type="Proteomes" id="UP000642748">
    <property type="component" value="Unassembled WGS sequence"/>
</dbReference>
<comment type="caution">
    <text evidence="3">The sequence shown here is derived from an EMBL/GenBank/DDBJ whole genome shotgun (WGS) entry which is preliminary data.</text>
</comment>
<dbReference type="InterPro" id="IPR052016">
    <property type="entry name" value="Bact_Sigma-Reg"/>
</dbReference>
<dbReference type="SUPFAM" id="SSF55781">
    <property type="entry name" value="GAF domain-like"/>
    <property type="match status" value="1"/>
</dbReference>
<dbReference type="AlphaFoldDB" id="A0A8J3QRT8"/>
<evidence type="ECO:0000259" key="2">
    <source>
        <dbReference type="SMART" id="SM00331"/>
    </source>
</evidence>
<dbReference type="GO" id="GO:0016791">
    <property type="term" value="F:phosphatase activity"/>
    <property type="evidence" value="ECO:0007669"/>
    <property type="project" value="TreeGrafter"/>
</dbReference>
<reference evidence="3" key="1">
    <citation type="submission" date="2021-01" db="EMBL/GenBank/DDBJ databases">
        <title>Whole genome shotgun sequence of Rugosimonospora africana NBRC 104875.</title>
        <authorList>
            <person name="Komaki H."/>
            <person name="Tamura T."/>
        </authorList>
    </citation>
    <scope>NUCLEOTIDE SEQUENCE</scope>
    <source>
        <strain evidence="3">NBRC 104875</strain>
    </source>
</reference>
<dbReference type="Gene3D" id="3.60.40.10">
    <property type="entry name" value="PPM-type phosphatase domain"/>
    <property type="match status" value="1"/>
</dbReference>
<dbReference type="PANTHER" id="PTHR43156">
    <property type="entry name" value="STAGE II SPORULATION PROTEIN E-RELATED"/>
    <property type="match status" value="1"/>
</dbReference>
<keyword evidence="4" id="KW-1185">Reference proteome</keyword>
<evidence type="ECO:0000256" key="1">
    <source>
        <dbReference type="ARBA" id="ARBA00022801"/>
    </source>
</evidence>
<name>A0A8J3QRT8_9ACTN</name>
<dbReference type="SUPFAM" id="SSF81606">
    <property type="entry name" value="PP2C-like"/>
    <property type="match status" value="1"/>
</dbReference>
<dbReference type="InterPro" id="IPR036457">
    <property type="entry name" value="PPM-type-like_dom_sf"/>
</dbReference>
<sequence>MAIPATDLYRSIADLLRATHLVQPSALAAAVNASVRSLGIRVTVFLIDLEQRHLRALPETGAPTSEPFPVDRGVAGDAFMTVRILAASDRSDLLWVPIVDGTERLGVARFAFPEPVSVDDPDLHLGLTALAGLIGHMVITKSAYGDTLRALRRSRSMSTEGELLWRNLPPLTFATDDVTISAILEPTYEIGGDAFDYAVDRDHARLGIFDSVGHGLTACLTAVLTLAAVRSARSNGADLIDMALAADEALTSQFDDLRYTTGVLADLDLTTGLLRYINAGHPAPVLIRDGRAVARLEARRRMPLGLSDSRPVVAEYAMRRGDRLLLYSDGITEARSADGGRFGLDRLIDLAEQHSAGGLLAPEVLRRIGHAVLDHQHGQLQDDATLMIVEWADRVGTRLVP</sequence>